<dbReference type="InterPro" id="IPR000668">
    <property type="entry name" value="Peptidase_C1A_C"/>
</dbReference>
<feature type="domain" description="Peptidase C1A papain C-terminal" evidence="3">
    <location>
        <begin position="194"/>
        <end position="411"/>
    </location>
</feature>
<dbReference type="STRING" id="3068.D8UDP9"/>
<dbReference type="AlphaFoldDB" id="D8UDP9"/>
<dbReference type="PROSITE" id="PS00640">
    <property type="entry name" value="THIOL_PROTEASE_ASN"/>
    <property type="match status" value="1"/>
</dbReference>
<feature type="chain" id="PRO_5018766262" description="Peptidase C1A papain C-terminal domain-containing protein" evidence="2">
    <location>
        <begin position="20"/>
        <end position="627"/>
    </location>
</feature>
<sequence>MKRAALILAIFCVFRLAAAQQQACPNVGGYAFYRLQEVSGAYTIKTVSAKNPVDIAASCSSTPACNAFDTTGALKIVPMAPIFSVLDPSAADVSDCDGIYVARRTLTGLVLPDGVNANTMREAGAKKFVEMQTLKTVTSKVAASLAAKGLNPRTAKTLPKATVLQAFKDAKVPLAQSSSTGGNYTYNDVLAALTYPVWDSRTANDTSYNYISSVKDQGGCGSCVAFAATAAAEAAVATGNNTLVNTYDFSEQWLFFCNGLYTPSCSTGWYANQAADVIVKKNMPYEKNYPYIQSPSCTLMSPPEQRAGGNFSRFVYLDISMAKDHIRTSGAVMTYFAVYNDFFYWSATLTPYVWDGVSPLAGYHQVVTIGYNDTGSYWIAKNSWGTGWGDNGFFRISYSANVGFMSGSGDNIIGLRWAPSSVPPSPPPPAPVVCGDGTCSTGETCSSCAADCGACVVCGDGFCSGGETCLTCQADCGTRLSNGTLTCCGDGVCNAADGETCASCPGDCGVCSTCNRNGICEPALGEKCASGTSGCTDCGSCSSTYCGDGKCTSARKGYTESCGTCSLDCGGCSDPLFCGDGICSSSRGETTGTCSRDCSKTMKTRVLPGVSAAATSNGNAGRRALSS</sequence>
<dbReference type="InterPro" id="IPR038765">
    <property type="entry name" value="Papain-like_cys_pep_sf"/>
</dbReference>
<protein>
    <recommendedName>
        <fullName evidence="3">Peptidase C1A papain C-terminal domain-containing protein</fullName>
    </recommendedName>
</protein>
<dbReference type="KEGG" id="vcn:VOLCADRAFT_107390"/>
<evidence type="ECO:0000313" key="5">
    <source>
        <dbReference type="Proteomes" id="UP000001058"/>
    </source>
</evidence>
<keyword evidence="2" id="KW-0732">Signal</keyword>
<dbReference type="eggNOG" id="KOG1542">
    <property type="taxonomic scope" value="Eukaryota"/>
</dbReference>
<evidence type="ECO:0000313" key="4">
    <source>
        <dbReference type="EMBL" id="EFJ42133.1"/>
    </source>
</evidence>
<dbReference type="SUPFAM" id="SSF54001">
    <property type="entry name" value="Cysteine proteinases"/>
    <property type="match status" value="1"/>
</dbReference>
<dbReference type="GO" id="GO:0006508">
    <property type="term" value="P:proteolysis"/>
    <property type="evidence" value="ECO:0007669"/>
    <property type="project" value="InterPro"/>
</dbReference>
<comment type="similarity">
    <text evidence="1">Belongs to the peptidase C1 family.</text>
</comment>
<evidence type="ECO:0000259" key="3">
    <source>
        <dbReference type="SMART" id="SM00645"/>
    </source>
</evidence>
<reference evidence="4 5" key="1">
    <citation type="journal article" date="2010" name="Science">
        <title>Genomic analysis of organismal complexity in the multicellular green alga Volvox carteri.</title>
        <authorList>
            <person name="Prochnik S.E."/>
            <person name="Umen J."/>
            <person name="Nedelcu A.M."/>
            <person name="Hallmann A."/>
            <person name="Miller S.M."/>
            <person name="Nishii I."/>
            <person name="Ferris P."/>
            <person name="Kuo A."/>
            <person name="Mitros T."/>
            <person name="Fritz-Laylin L.K."/>
            <person name="Hellsten U."/>
            <person name="Chapman J."/>
            <person name="Simakov O."/>
            <person name="Rensing S.A."/>
            <person name="Terry A."/>
            <person name="Pangilinan J."/>
            <person name="Kapitonov V."/>
            <person name="Jurka J."/>
            <person name="Salamov A."/>
            <person name="Shapiro H."/>
            <person name="Schmutz J."/>
            <person name="Grimwood J."/>
            <person name="Lindquist E."/>
            <person name="Lucas S."/>
            <person name="Grigoriev I.V."/>
            <person name="Schmitt R."/>
            <person name="Kirk D."/>
            <person name="Rokhsar D.S."/>
        </authorList>
    </citation>
    <scope>NUCLEOTIDE SEQUENCE [LARGE SCALE GENOMIC DNA]</scope>
    <source>
        <strain evidence="5">f. Nagariensis / Eve</strain>
    </source>
</reference>
<proteinExistence type="inferred from homology"/>
<dbReference type="RefSeq" id="XP_002956830.1">
    <property type="nucleotide sequence ID" value="XM_002956784.1"/>
</dbReference>
<dbReference type="GO" id="GO:0008234">
    <property type="term" value="F:cysteine-type peptidase activity"/>
    <property type="evidence" value="ECO:0007669"/>
    <property type="project" value="InterPro"/>
</dbReference>
<dbReference type="Gene3D" id="3.90.70.10">
    <property type="entry name" value="Cysteine proteinases"/>
    <property type="match status" value="1"/>
</dbReference>
<dbReference type="PANTHER" id="PTHR12411">
    <property type="entry name" value="CYSTEINE PROTEASE FAMILY C1-RELATED"/>
    <property type="match status" value="1"/>
</dbReference>
<evidence type="ECO:0000256" key="2">
    <source>
        <dbReference type="SAM" id="SignalP"/>
    </source>
</evidence>
<dbReference type="InterPro" id="IPR013128">
    <property type="entry name" value="Peptidase_C1A"/>
</dbReference>
<dbReference type="GeneID" id="9622549"/>
<dbReference type="SMART" id="SM00645">
    <property type="entry name" value="Pept_C1"/>
    <property type="match status" value="1"/>
</dbReference>
<dbReference type="OrthoDB" id="538292at2759"/>
<gene>
    <name evidence="4" type="ORF">VOLCADRAFT_107390</name>
</gene>
<dbReference type="Pfam" id="PF00112">
    <property type="entry name" value="Peptidase_C1"/>
    <property type="match status" value="1"/>
</dbReference>
<dbReference type="InParanoid" id="D8UDP9"/>
<evidence type="ECO:0000256" key="1">
    <source>
        <dbReference type="ARBA" id="ARBA00008455"/>
    </source>
</evidence>
<accession>D8UDP9</accession>
<dbReference type="InterPro" id="IPR025661">
    <property type="entry name" value="Pept_asp_AS"/>
</dbReference>
<dbReference type="EMBL" id="GL378386">
    <property type="protein sequence ID" value="EFJ42133.1"/>
    <property type="molecule type" value="Genomic_DNA"/>
</dbReference>
<feature type="signal peptide" evidence="2">
    <location>
        <begin position="1"/>
        <end position="19"/>
    </location>
</feature>
<organism evidence="5">
    <name type="scientific">Volvox carteri f. nagariensis</name>
    <dbReference type="NCBI Taxonomy" id="3068"/>
    <lineage>
        <taxon>Eukaryota</taxon>
        <taxon>Viridiplantae</taxon>
        <taxon>Chlorophyta</taxon>
        <taxon>core chlorophytes</taxon>
        <taxon>Chlorophyceae</taxon>
        <taxon>CS clade</taxon>
        <taxon>Chlamydomonadales</taxon>
        <taxon>Volvocaceae</taxon>
        <taxon>Volvox</taxon>
    </lineage>
</organism>
<dbReference type="Proteomes" id="UP000001058">
    <property type="component" value="Unassembled WGS sequence"/>
</dbReference>
<name>D8UDP9_VOLCA</name>
<keyword evidence="5" id="KW-1185">Reference proteome</keyword>